<accession>A0A6A6DHB4</accession>
<dbReference type="EMBL" id="ML994672">
    <property type="protein sequence ID" value="KAF2178871.1"/>
    <property type="molecule type" value="Genomic_DNA"/>
</dbReference>
<sequence length="223" mass="25120">MPAIKPPRQCRPPSNDPSKYPRRTTEQNNRFRYRCQSRPLLFISPARIPIASPSRIFGMQAVEPHVRWLGGVWRDTLPRHYKVSDCVCQRTCLPAKHPSSPVCFTAHYFALLKVLSLLRLDFGLSSTSARLCTSPRLLPTPLQWHRFRMNVPFWHGVAPSLRTVLAYPAADHGGTASSKTLSSRVACSPLTCAAAIMARARIAPASWIKGNCSRLIQPYKRYL</sequence>
<protein>
    <submittedName>
        <fullName evidence="2">Uncharacterized protein</fullName>
    </submittedName>
</protein>
<dbReference type="AlphaFoldDB" id="A0A6A6DHB4"/>
<proteinExistence type="predicted"/>
<organism evidence="2 3">
    <name type="scientific">Zopfia rhizophila CBS 207.26</name>
    <dbReference type="NCBI Taxonomy" id="1314779"/>
    <lineage>
        <taxon>Eukaryota</taxon>
        <taxon>Fungi</taxon>
        <taxon>Dikarya</taxon>
        <taxon>Ascomycota</taxon>
        <taxon>Pezizomycotina</taxon>
        <taxon>Dothideomycetes</taxon>
        <taxon>Dothideomycetes incertae sedis</taxon>
        <taxon>Zopfiaceae</taxon>
        <taxon>Zopfia</taxon>
    </lineage>
</organism>
<evidence type="ECO:0000256" key="1">
    <source>
        <dbReference type="SAM" id="MobiDB-lite"/>
    </source>
</evidence>
<reference evidence="2" key="1">
    <citation type="journal article" date="2020" name="Stud. Mycol.">
        <title>101 Dothideomycetes genomes: a test case for predicting lifestyles and emergence of pathogens.</title>
        <authorList>
            <person name="Haridas S."/>
            <person name="Albert R."/>
            <person name="Binder M."/>
            <person name="Bloem J."/>
            <person name="Labutti K."/>
            <person name="Salamov A."/>
            <person name="Andreopoulos B."/>
            <person name="Baker S."/>
            <person name="Barry K."/>
            <person name="Bills G."/>
            <person name="Bluhm B."/>
            <person name="Cannon C."/>
            <person name="Castanera R."/>
            <person name="Culley D."/>
            <person name="Daum C."/>
            <person name="Ezra D."/>
            <person name="Gonzalez J."/>
            <person name="Henrissat B."/>
            <person name="Kuo A."/>
            <person name="Liang C."/>
            <person name="Lipzen A."/>
            <person name="Lutzoni F."/>
            <person name="Magnuson J."/>
            <person name="Mondo S."/>
            <person name="Nolan M."/>
            <person name="Ohm R."/>
            <person name="Pangilinan J."/>
            <person name="Park H.-J."/>
            <person name="Ramirez L."/>
            <person name="Alfaro M."/>
            <person name="Sun H."/>
            <person name="Tritt A."/>
            <person name="Yoshinaga Y."/>
            <person name="Zwiers L.-H."/>
            <person name="Turgeon B."/>
            <person name="Goodwin S."/>
            <person name="Spatafora J."/>
            <person name="Crous P."/>
            <person name="Grigoriev I."/>
        </authorList>
    </citation>
    <scope>NUCLEOTIDE SEQUENCE</scope>
    <source>
        <strain evidence="2">CBS 207.26</strain>
    </source>
</reference>
<evidence type="ECO:0000313" key="3">
    <source>
        <dbReference type="Proteomes" id="UP000800200"/>
    </source>
</evidence>
<dbReference type="Proteomes" id="UP000800200">
    <property type="component" value="Unassembled WGS sequence"/>
</dbReference>
<name>A0A6A6DHB4_9PEZI</name>
<evidence type="ECO:0000313" key="2">
    <source>
        <dbReference type="EMBL" id="KAF2178871.1"/>
    </source>
</evidence>
<gene>
    <name evidence="2" type="ORF">K469DRAFT_325862</name>
</gene>
<feature type="region of interest" description="Disordered" evidence="1">
    <location>
        <begin position="1"/>
        <end position="26"/>
    </location>
</feature>
<keyword evidence="3" id="KW-1185">Reference proteome</keyword>